<dbReference type="FunFam" id="3.40.50.720:FF:000084">
    <property type="entry name" value="Short-chain dehydrogenase reductase"/>
    <property type="match status" value="1"/>
</dbReference>
<dbReference type="EnsemblPlants" id="PNT76343">
    <property type="protein sequence ID" value="PNT76343"/>
    <property type="gene ID" value="BRADI_1g47240v3"/>
</dbReference>
<comment type="similarity">
    <text evidence="1">Belongs to the short-chain dehydrogenases/reductases (SDR) family.</text>
</comment>
<gene>
    <name evidence="3" type="ORF">BRADI_1g47240v3</name>
</gene>
<dbReference type="STRING" id="15368.A0A2K2DPY1"/>
<dbReference type="Gramene" id="PNT76343">
    <property type="protein sequence ID" value="PNT76343"/>
    <property type="gene ID" value="BRADI_1g47240v3"/>
</dbReference>
<dbReference type="OrthoDB" id="1669814at2759"/>
<reference evidence="3" key="2">
    <citation type="submission" date="2017-06" db="EMBL/GenBank/DDBJ databases">
        <title>WGS assembly of Brachypodium distachyon.</title>
        <authorList>
            <consortium name="The International Brachypodium Initiative"/>
            <person name="Lucas S."/>
            <person name="Harmon-Smith M."/>
            <person name="Lail K."/>
            <person name="Tice H."/>
            <person name="Grimwood J."/>
            <person name="Bruce D."/>
            <person name="Barry K."/>
            <person name="Shu S."/>
            <person name="Lindquist E."/>
            <person name="Wang M."/>
            <person name="Pitluck S."/>
            <person name="Vogel J.P."/>
            <person name="Garvin D.F."/>
            <person name="Mockler T.C."/>
            <person name="Schmutz J."/>
            <person name="Rokhsar D."/>
            <person name="Bevan M.W."/>
        </authorList>
    </citation>
    <scope>NUCLEOTIDE SEQUENCE</scope>
    <source>
        <strain evidence="3">Bd21</strain>
    </source>
</reference>
<evidence type="ECO:0000256" key="1">
    <source>
        <dbReference type="ARBA" id="ARBA00006484"/>
    </source>
</evidence>
<organism evidence="3">
    <name type="scientific">Brachypodium distachyon</name>
    <name type="common">Purple false brome</name>
    <name type="synonym">Trachynia distachya</name>
    <dbReference type="NCBI Taxonomy" id="15368"/>
    <lineage>
        <taxon>Eukaryota</taxon>
        <taxon>Viridiplantae</taxon>
        <taxon>Streptophyta</taxon>
        <taxon>Embryophyta</taxon>
        <taxon>Tracheophyta</taxon>
        <taxon>Spermatophyta</taxon>
        <taxon>Magnoliopsida</taxon>
        <taxon>Liliopsida</taxon>
        <taxon>Poales</taxon>
        <taxon>Poaceae</taxon>
        <taxon>BOP clade</taxon>
        <taxon>Pooideae</taxon>
        <taxon>Stipodae</taxon>
        <taxon>Brachypodieae</taxon>
        <taxon>Brachypodium</taxon>
    </lineage>
</organism>
<dbReference type="ExpressionAtlas" id="A0A2K2DPY1">
    <property type="expression patterns" value="baseline"/>
</dbReference>
<evidence type="ECO:0000256" key="2">
    <source>
        <dbReference type="ARBA" id="ARBA00023002"/>
    </source>
</evidence>
<dbReference type="Pfam" id="PF13561">
    <property type="entry name" value="adh_short_C2"/>
    <property type="match status" value="1"/>
</dbReference>
<dbReference type="InParanoid" id="A0A2K2DPY1"/>
<sequence>MCYRHSIYRSLHSSLRNAYVCSTYVRIQIDRVYNRSGEAAPHAGDPCESPMNGTAPLPNGSNSALAAGHHQPLHGRVAIVTGGSGGIGAAVTTHLASLGARVVIGYIGDPATADNLVASLNDSASGSGPNPNGAAPRAIAVRADVSDPAQVERLFDAAQAAFGAELHIVVAAAGFQDAAYPAIADTDPEQWDRAFGVNARGTFLCCRQAARRLVRGGRGRVVTFSSSNVGSLRPGYGAYVATKAAVEAMTKVLAKELAGTGITANSLAPGPVATPMFYAGKSEERVRAVASECPMKRIGEPEDVAPVVGFLCSDAAGWVNGQVIRVNGGYV</sequence>
<dbReference type="SUPFAM" id="SSF51735">
    <property type="entry name" value="NAD(P)-binding Rossmann-fold domains"/>
    <property type="match status" value="1"/>
</dbReference>
<accession>A0A2K2DPY1</accession>
<dbReference type="EMBL" id="CM000880">
    <property type="protein sequence ID" value="PNT76343.1"/>
    <property type="molecule type" value="Genomic_DNA"/>
</dbReference>
<dbReference type="InterPro" id="IPR002347">
    <property type="entry name" value="SDR_fam"/>
</dbReference>
<dbReference type="Proteomes" id="UP000008810">
    <property type="component" value="Chromosome 1"/>
</dbReference>
<evidence type="ECO:0000313" key="5">
    <source>
        <dbReference type="Proteomes" id="UP000008810"/>
    </source>
</evidence>
<reference evidence="3 4" key="1">
    <citation type="journal article" date="2010" name="Nature">
        <title>Genome sequencing and analysis of the model grass Brachypodium distachyon.</title>
        <authorList>
            <consortium name="International Brachypodium Initiative"/>
        </authorList>
    </citation>
    <scope>NUCLEOTIDE SEQUENCE [LARGE SCALE GENOMIC DNA]</scope>
    <source>
        <strain evidence="3 4">Bd21</strain>
    </source>
</reference>
<name>A0A2K2DPY1_BRADI</name>
<keyword evidence="2" id="KW-0560">Oxidoreductase</keyword>
<dbReference type="Gene3D" id="3.40.50.720">
    <property type="entry name" value="NAD(P)-binding Rossmann-like Domain"/>
    <property type="match status" value="1"/>
</dbReference>
<dbReference type="PRINTS" id="PR00081">
    <property type="entry name" value="GDHRDH"/>
</dbReference>
<dbReference type="PRINTS" id="PR00080">
    <property type="entry name" value="SDRFAMILY"/>
</dbReference>
<dbReference type="PANTHER" id="PTHR48107:SF8">
    <property type="entry name" value="OS06G0185100 PROTEIN"/>
    <property type="match status" value="1"/>
</dbReference>
<dbReference type="GO" id="GO:0016614">
    <property type="term" value="F:oxidoreductase activity, acting on CH-OH group of donors"/>
    <property type="evidence" value="ECO:0007669"/>
    <property type="project" value="UniProtKB-ARBA"/>
</dbReference>
<dbReference type="PANTHER" id="PTHR48107">
    <property type="entry name" value="NADPH-DEPENDENT ALDEHYDE REDUCTASE-LIKE PROTEIN, CHLOROPLASTIC-RELATED"/>
    <property type="match status" value="1"/>
</dbReference>
<dbReference type="PROSITE" id="PS00061">
    <property type="entry name" value="ADH_SHORT"/>
    <property type="match status" value="1"/>
</dbReference>
<dbReference type="FunCoup" id="A0A2K2DPY1">
    <property type="interactions" value="211"/>
</dbReference>
<keyword evidence="5" id="KW-1185">Reference proteome</keyword>
<protein>
    <submittedName>
        <fullName evidence="3 4">Uncharacterized protein</fullName>
    </submittedName>
</protein>
<evidence type="ECO:0000313" key="4">
    <source>
        <dbReference type="EnsemblPlants" id="PNT76343"/>
    </source>
</evidence>
<evidence type="ECO:0000313" key="3">
    <source>
        <dbReference type="EMBL" id="PNT76343.1"/>
    </source>
</evidence>
<proteinExistence type="inferred from homology"/>
<dbReference type="InterPro" id="IPR020904">
    <property type="entry name" value="Sc_DH/Rdtase_CS"/>
</dbReference>
<dbReference type="InterPro" id="IPR036291">
    <property type="entry name" value="NAD(P)-bd_dom_sf"/>
</dbReference>
<dbReference type="AlphaFoldDB" id="A0A2K2DPY1"/>
<reference evidence="4" key="3">
    <citation type="submission" date="2018-08" db="UniProtKB">
        <authorList>
            <consortium name="EnsemblPlants"/>
        </authorList>
    </citation>
    <scope>IDENTIFICATION</scope>
    <source>
        <strain evidence="4">cv. Bd21</strain>
    </source>
</reference>